<dbReference type="SMART" id="SM00304">
    <property type="entry name" value="HAMP"/>
    <property type="match status" value="1"/>
</dbReference>
<dbReference type="InterPro" id="IPR035919">
    <property type="entry name" value="EAL_sf"/>
</dbReference>
<dbReference type="PANTHER" id="PTHR33121">
    <property type="entry name" value="CYCLIC DI-GMP PHOSPHODIESTERASE PDEF"/>
    <property type="match status" value="1"/>
</dbReference>
<dbReference type="CDD" id="cd06225">
    <property type="entry name" value="HAMP"/>
    <property type="match status" value="1"/>
</dbReference>
<keyword evidence="2" id="KW-1003">Cell membrane</keyword>
<evidence type="ECO:0000256" key="2">
    <source>
        <dbReference type="ARBA" id="ARBA00022475"/>
    </source>
</evidence>
<dbReference type="CDD" id="cd01948">
    <property type="entry name" value="EAL"/>
    <property type="match status" value="1"/>
</dbReference>
<feature type="domain" description="GGDEF" evidence="9">
    <location>
        <begin position="320"/>
        <end position="452"/>
    </location>
</feature>
<dbReference type="SUPFAM" id="SSF55073">
    <property type="entry name" value="Nucleotide cyclase"/>
    <property type="match status" value="1"/>
</dbReference>
<evidence type="ECO:0000313" key="11">
    <source>
        <dbReference type="Proteomes" id="UP001158045"/>
    </source>
</evidence>
<dbReference type="InterPro" id="IPR043128">
    <property type="entry name" value="Rev_trsase/Diguanyl_cyclase"/>
</dbReference>
<sequence>MRNKIHFNTLRKKLVFFTTGLLIVSSLAIGLSSYYVARNALIERGKITLKNGVNSALILIAEMNKEVKKGSITLEEAQEQVKVQLIGPLLEDGTRLITNQIDFGENGYYIAYSLEGIELMHPNLEGQNVWFFEDKNEKTKPFYLVQDKIEKALTGGGFTEYTWEYPFSSKLGKKIVYSKYEPSWGWVVTAGSYISDFDAEAFIIIEITAAIIFFVVILGFLFSRKYIHLITKPLSKVVNAMSNAELGDYHTIELKSSNDEMGHLVAGFNNMIESITKSQSELISKDDQLLQFAYYDSLSGLPNAYFFKISVSSKLASPNGKRALLLIDIKDFNFINSIYGSEYGDQIIKFIGNNMVSNTESDLIVARVGGNEFAVWMDNVSVSSIEIGIYGYIEKLKMLLKQNNYINHLDFYMGLVILDGSEIDFDQAYKKASIALQYSKTKGHIHINQYNDEMHQILERESKIIELSEIAIKQNDFTVNYQSKVNAITGEVVGVESLARWFTEELGNISPAEFIPLLYKANLMTQFTKLIIDTSFQDFHKLKEKYNDKISLSINIPPNLLFEVDFIDYIKTSIEKYKIDPQKIMLEITEDVFISDFDLIKIQIEGIKNMGIKISLDDFGTGYSSLNYLTKVKFDEIKVDKTFVDHIITDPTSEALFKSIVKIANALECDVVAEGVESQEQVLKAIECGCLIIQGYVYSKPEPLII</sequence>
<dbReference type="Gene3D" id="3.30.70.270">
    <property type="match status" value="1"/>
</dbReference>
<proteinExistence type="predicted"/>
<dbReference type="PROSITE" id="PS50887">
    <property type="entry name" value="GGDEF"/>
    <property type="match status" value="1"/>
</dbReference>
<dbReference type="Gene3D" id="3.30.450.20">
    <property type="entry name" value="PAS domain"/>
    <property type="match status" value="1"/>
</dbReference>
<dbReference type="SMART" id="SM00052">
    <property type="entry name" value="EAL"/>
    <property type="match status" value="1"/>
</dbReference>
<dbReference type="InterPro" id="IPR001633">
    <property type="entry name" value="EAL_dom"/>
</dbReference>
<dbReference type="PROSITE" id="PS50883">
    <property type="entry name" value="EAL"/>
    <property type="match status" value="1"/>
</dbReference>
<dbReference type="SMART" id="SM00267">
    <property type="entry name" value="GGDEF"/>
    <property type="match status" value="1"/>
</dbReference>
<keyword evidence="11" id="KW-1185">Reference proteome</keyword>
<dbReference type="Gene3D" id="6.10.340.10">
    <property type="match status" value="1"/>
</dbReference>
<name>A0ABT6ND32_9FIRM</name>
<dbReference type="InterPro" id="IPR000160">
    <property type="entry name" value="GGDEF_dom"/>
</dbReference>
<feature type="transmembrane region" description="Helical" evidence="6">
    <location>
        <begin position="201"/>
        <end position="222"/>
    </location>
</feature>
<evidence type="ECO:0000256" key="3">
    <source>
        <dbReference type="ARBA" id="ARBA00022692"/>
    </source>
</evidence>
<dbReference type="SUPFAM" id="SSF141868">
    <property type="entry name" value="EAL domain-like"/>
    <property type="match status" value="1"/>
</dbReference>
<dbReference type="Pfam" id="PF00563">
    <property type="entry name" value="EAL"/>
    <property type="match status" value="1"/>
</dbReference>
<keyword evidence="3 6" id="KW-0812">Transmembrane</keyword>
<dbReference type="PANTHER" id="PTHR33121:SF79">
    <property type="entry name" value="CYCLIC DI-GMP PHOSPHODIESTERASE PDED-RELATED"/>
    <property type="match status" value="1"/>
</dbReference>
<dbReference type="InterPro" id="IPR029787">
    <property type="entry name" value="Nucleotide_cyclase"/>
</dbReference>
<feature type="domain" description="EAL" evidence="7">
    <location>
        <begin position="461"/>
        <end position="706"/>
    </location>
</feature>
<accession>A0ABT6ND32</accession>
<evidence type="ECO:0000256" key="1">
    <source>
        <dbReference type="ARBA" id="ARBA00004651"/>
    </source>
</evidence>
<dbReference type="RefSeq" id="WP_281094177.1">
    <property type="nucleotide sequence ID" value="NZ_JARYZI010000005.1"/>
</dbReference>
<dbReference type="EMBL" id="JARYZI010000005">
    <property type="protein sequence ID" value="MDH8678335.1"/>
    <property type="molecule type" value="Genomic_DNA"/>
</dbReference>
<evidence type="ECO:0000259" key="8">
    <source>
        <dbReference type="PROSITE" id="PS50885"/>
    </source>
</evidence>
<dbReference type="PROSITE" id="PS50885">
    <property type="entry name" value="HAMP"/>
    <property type="match status" value="1"/>
</dbReference>
<dbReference type="SMART" id="SM01049">
    <property type="entry name" value="Cache_2"/>
    <property type="match status" value="1"/>
</dbReference>
<evidence type="ECO:0000256" key="5">
    <source>
        <dbReference type="ARBA" id="ARBA00023136"/>
    </source>
</evidence>
<evidence type="ECO:0000313" key="10">
    <source>
        <dbReference type="EMBL" id="MDH8678335.1"/>
    </source>
</evidence>
<comment type="subcellular location">
    <subcellularLocation>
        <location evidence="1">Cell membrane</location>
        <topology evidence="1">Multi-pass membrane protein</topology>
    </subcellularLocation>
</comment>
<comment type="caution">
    <text evidence="10">The sequence shown here is derived from an EMBL/GenBank/DDBJ whole genome shotgun (WGS) entry which is preliminary data.</text>
</comment>
<organism evidence="10 11">
    <name type="scientific">Fusibacter bizertensis</name>
    <dbReference type="NCBI Taxonomy" id="1488331"/>
    <lineage>
        <taxon>Bacteria</taxon>
        <taxon>Bacillati</taxon>
        <taxon>Bacillota</taxon>
        <taxon>Clostridia</taxon>
        <taxon>Eubacteriales</taxon>
        <taxon>Eubacteriales Family XII. Incertae Sedis</taxon>
        <taxon>Fusibacter</taxon>
    </lineage>
</organism>
<dbReference type="Proteomes" id="UP001158045">
    <property type="component" value="Unassembled WGS sequence"/>
</dbReference>
<dbReference type="InterPro" id="IPR033480">
    <property type="entry name" value="sCache_2"/>
</dbReference>
<evidence type="ECO:0000259" key="9">
    <source>
        <dbReference type="PROSITE" id="PS50887"/>
    </source>
</evidence>
<keyword evidence="4 6" id="KW-1133">Transmembrane helix</keyword>
<dbReference type="CDD" id="cd01949">
    <property type="entry name" value="GGDEF"/>
    <property type="match status" value="1"/>
</dbReference>
<evidence type="ECO:0000256" key="4">
    <source>
        <dbReference type="ARBA" id="ARBA00022989"/>
    </source>
</evidence>
<dbReference type="SUPFAM" id="SSF158472">
    <property type="entry name" value="HAMP domain-like"/>
    <property type="match status" value="1"/>
</dbReference>
<evidence type="ECO:0000259" key="7">
    <source>
        <dbReference type="PROSITE" id="PS50883"/>
    </source>
</evidence>
<evidence type="ECO:0000256" key="6">
    <source>
        <dbReference type="SAM" id="Phobius"/>
    </source>
</evidence>
<dbReference type="NCBIfam" id="TIGR00254">
    <property type="entry name" value="GGDEF"/>
    <property type="match status" value="1"/>
</dbReference>
<dbReference type="Pfam" id="PF17200">
    <property type="entry name" value="sCache_2"/>
    <property type="match status" value="1"/>
</dbReference>
<dbReference type="Pfam" id="PF00672">
    <property type="entry name" value="HAMP"/>
    <property type="match status" value="1"/>
</dbReference>
<dbReference type="InterPro" id="IPR003660">
    <property type="entry name" value="HAMP_dom"/>
</dbReference>
<feature type="domain" description="HAMP" evidence="8">
    <location>
        <begin position="228"/>
        <end position="280"/>
    </location>
</feature>
<keyword evidence="5 6" id="KW-0472">Membrane</keyword>
<dbReference type="Gene3D" id="3.20.20.450">
    <property type="entry name" value="EAL domain"/>
    <property type="match status" value="1"/>
</dbReference>
<gene>
    <name evidence="10" type="ORF">QE109_09260</name>
</gene>
<dbReference type="Pfam" id="PF00990">
    <property type="entry name" value="GGDEF"/>
    <property type="match status" value="1"/>
</dbReference>
<reference evidence="10 11" key="1">
    <citation type="submission" date="2023-04" db="EMBL/GenBank/DDBJ databases">
        <title>Fusibacter bizertensis strain WBS, isolated from littoral bottom sediments of the Arctic seas - biochemical and genomic analysis.</title>
        <authorList>
            <person name="Brioukhanov A.L."/>
        </authorList>
    </citation>
    <scope>NUCLEOTIDE SEQUENCE [LARGE SCALE GENOMIC DNA]</scope>
    <source>
        <strain evidence="10 11">WBS</strain>
    </source>
</reference>
<dbReference type="InterPro" id="IPR050706">
    <property type="entry name" value="Cyclic-di-GMP_PDE-like"/>
</dbReference>
<protein>
    <submittedName>
        <fullName evidence="10">EAL domain-containing protein</fullName>
    </submittedName>
</protein>